<dbReference type="EMBL" id="AVOT02013702">
    <property type="protein sequence ID" value="MBW0496574.1"/>
    <property type="molecule type" value="Genomic_DNA"/>
</dbReference>
<dbReference type="AlphaFoldDB" id="A0A9Q3D4E3"/>
<organism evidence="2 3">
    <name type="scientific">Austropuccinia psidii MF-1</name>
    <dbReference type="NCBI Taxonomy" id="1389203"/>
    <lineage>
        <taxon>Eukaryota</taxon>
        <taxon>Fungi</taxon>
        <taxon>Dikarya</taxon>
        <taxon>Basidiomycota</taxon>
        <taxon>Pucciniomycotina</taxon>
        <taxon>Pucciniomycetes</taxon>
        <taxon>Pucciniales</taxon>
        <taxon>Sphaerophragmiaceae</taxon>
        <taxon>Austropuccinia</taxon>
    </lineage>
</organism>
<evidence type="ECO:0000256" key="1">
    <source>
        <dbReference type="SAM" id="Phobius"/>
    </source>
</evidence>
<proteinExistence type="predicted"/>
<name>A0A9Q3D4E3_9BASI</name>
<keyword evidence="1" id="KW-1133">Transmembrane helix</keyword>
<feature type="transmembrane region" description="Helical" evidence="1">
    <location>
        <begin position="34"/>
        <end position="57"/>
    </location>
</feature>
<keyword evidence="1" id="KW-0812">Transmembrane</keyword>
<keyword evidence="3" id="KW-1185">Reference proteome</keyword>
<dbReference type="Proteomes" id="UP000765509">
    <property type="component" value="Unassembled WGS sequence"/>
</dbReference>
<protein>
    <submittedName>
        <fullName evidence="2">Uncharacterized protein</fullName>
    </submittedName>
</protein>
<comment type="caution">
    <text evidence="2">The sequence shown here is derived from an EMBL/GenBank/DDBJ whole genome shotgun (WGS) entry which is preliminary data.</text>
</comment>
<keyword evidence="1" id="KW-0472">Membrane</keyword>
<accession>A0A9Q3D4E3</accession>
<sequence length="85" mass="9754">MLWVMRKNQAHTKNIDPYCHGLQTTSEPFRSKSIYIAFFAVAFSSQLPGGLFLNITFPFSSPKNKPSLDWFYSSKKVIITYLTCP</sequence>
<gene>
    <name evidence="2" type="ORF">O181_036289</name>
</gene>
<reference evidence="2" key="1">
    <citation type="submission" date="2021-03" db="EMBL/GenBank/DDBJ databases">
        <title>Draft genome sequence of rust myrtle Austropuccinia psidii MF-1, a brazilian biotype.</title>
        <authorList>
            <person name="Quecine M.C."/>
            <person name="Pachon D.M.R."/>
            <person name="Bonatelli M.L."/>
            <person name="Correr F.H."/>
            <person name="Franceschini L.M."/>
            <person name="Leite T.F."/>
            <person name="Margarido G.R.A."/>
            <person name="Almeida C.A."/>
            <person name="Ferrarezi J.A."/>
            <person name="Labate C.A."/>
        </authorList>
    </citation>
    <scope>NUCLEOTIDE SEQUENCE</scope>
    <source>
        <strain evidence="2">MF-1</strain>
    </source>
</reference>
<evidence type="ECO:0000313" key="2">
    <source>
        <dbReference type="EMBL" id="MBW0496574.1"/>
    </source>
</evidence>
<evidence type="ECO:0000313" key="3">
    <source>
        <dbReference type="Proteomes" id="UP000765509"/>
    </source>
</evidence>